<evidence type="ECO:0000256" key="3">
    <source>
        <dbReference type="SAM" id="SignalP"/>
    </source>
</evidence>
<feature type="region of interest" description="Disordered" evidence="1">
    <location>
        <begin position="483"/>
        <end position="505"/>
    </location>
</feature>
<keyword evidence="2" id="KW-1133">Transmembrane helix</keyword>
<accession>A0ABT9NLN0</accession>
<feature type="compositionally biased region" description="Acidic residues" evidence="1">
    <location>
        <begin position="46"/>
        <end position="56"/>
    </location>
</feature>
<dbReference type="RefSeq" id="WP_068120190.1">
    <property type="nucleotide sequence ID" value="NZ_CCXJ01000241.1"/>
</dbReference>
<comment type="caution">
    <text evidence="4">The sequence shown here is derived from an EMBL/GenBank/DDBJ whole genome shotgun (WGS) entry which is preliminary data.</text>
</comment>
<gene>
    <name evidence="4" type="ORF">J2S59_001140</name>
</gene>
<protein>
    <recommendedName>
        <fullName evidence="6">Secreted protein</fullName>
    </recommendedName>
</protein>
<evidence type="ECO:0000313" key="5">
    <source>
        <dbReference type="Proteomes" id="UP001240447"/>
    </source>
</evidence>
<feature type="region of interest" description="Disordered" evidence="1">
    <location>
        <begin position="277"/>
        <end position="329"/>
    </location>
</feature>
<keyword evidence="3" id="KW-0732">Signal</keyword>
<keyword evidence="5" id="KW-1185">Reference proteome</keyword>
<keyword evidence="2" id="KW-0472">Membrane</keyword>
<dbReference type="EMBL" id="JAUSQM010000001">
    <property type="protein sequence ID" value="MDP9821331.1"/>
    <property type="molecule type" value="Genomic_DNA"/>
</dbReference>
<evidence type="ECO:0000256" key="1">
    <source>
        <dbReference type="SAM" id="MobiDB-lite"/>
    </source>
</evidence>
<evidence type="ECO:0008006" key="6">
    <source>
        <dbReference type="Google" id="ProtNLM"/>
    </source>
</evidence>
<sequence>MTFRAAHRLLALALGAVLGGTTLLTAPAAHPAPGSAQSDAVRVAQESDETPDPEPEADALTVRIDSLTPSAVPRRGRVTVTGTVTNTSEELWQNLQASLVVSPEPLRTRAALAEAAASDPDLVIGRRLLDDGQFVNVGTLAAGATAPFRLSIPRRELPISGAPGVYWLSVHVLGTDTDGNRDDIADGRARTFLPLVPAAPRTERTPVTTSLVVPLREQVLRRAGGTIAETASWDELLDDDGRLARLLEFAEATAPAPLTWLVDPAVLDAVARLAANNPGFDTGPSEETPSGGTGGPDPSPSTPTDETGSGNGGEAGADGTAPRTPDPETVRRAELAGTWLERFREAVADVPLLTLPYADPDVAAAWRHGRLDLVADAVAQSGIALADLGFRAAPVTVAPLDGLLPGQALGPLGDLLAETAEDATVLLSDAAAPEATSSTIRAADHRVVLSDAAAGSGGPAPGDPHDSLAIRQRVLAEAALRVEGVGTDQPPSDATPEEAAAVGGTGRPLVVQLPDDWDPGTGDAGDFLGGLDVDWLDLSALRTAVTDRGRDEDYPTDLAYPRSARRAELPARNLETAADLREAGRTLASLLMLNDTVDTEIDRAALSAASAQARELPTTPVSLARATAATVGELLDSIRVEGPEFVTMSSGEGHFAVTVVNDLDEPVRVAVLSTTDDDELTISAPAPLELTGGARVSLRLGARSSGFGVSEVRLTPATADGSLLPNTTTINVRRSQVGVVIWVVMGLGAAVLVVALVVRVVRRRREAEPDPEPSA</sequence>
<evidence type="ECO:0000313" key="4">
    <source>
        <dbReference type="EMBL" id="MDP9821331.1"/>
    </source>
</evidence>
<feature type="chain" id="PRO_5045173509" description="Secreted protein" evidence="3">
    <location>
        <begin position="32"/>
        <end position="775"/>
    </location>
</feature>
<feature type="region of interest" description="Disordered" evidence="1">
    <location>
        <begin position="29"/>
        <end position="56"/>
    </location>
</feature>
<organism evidence="4 5">
    <name type="scientific">Nocardioides massiliensis</name>
    <dbReference type="NCBI Taxonomy" id="1325935"/>
    <lineage>
        <taxon>Bacteria</taxon>
        <taxon>Bacillati</taxon>
        <taxon>Actinomycetota</taxon>
        <taxon>Actinomycetes</taxon>
        <taxon>Propionibacteriales</taxon>
        <taxon>Nocardioidaceae</taxon>
        <taxon>Nocardioides</taxon>
    </lineage>
</organism>
<dbReference type="Pfam" id="PF19516">
    <property type="entry name" value="DUF6049"/>
    <property type="match status" value="2"/>
</dbReference>
<keyword evidence="2" id="KW-0812">Transmembrane</keyword>
<dbReference type="Proteomes" id="UP001240447">
    <property type="component" value="Unassembled WGS sequence"/>
</dbReference>
<feature type="signal peptide" evidence="3">
    <location>
        <begin position="1"/>
        <end position="31"/>
    </location>
</feature>
<reference evidence="4 5" key="1">
    <citation type="submission" date="2023-07" db="EMBL/GenBank/DDBJ databases">
        <title>Sequencing the genomes of 1000 actinobacteria strains.</title>
        <authorList>
            <person name="Klenk H.-P."/>
        </authorList>
    </citation>
    <scope>NUCLEOTIDE SEQUENCE [LARGE SCALE GENOMIC DNA]</scope>
    <source>
        <strain evidence="4 5">GD13</strain>
    </source>
</reference>
<proteinExistence type="predicted"/>
<dbReference type="InterPro" id="IPR046112">
    <property type="entry name" value="DUF6049"/>
</dbReference>
<evidence type="ECO:0000256" key="2">
    <source>
        <dbReference type="SAM" id="Phobius"/>
    </source>
</evidence>
<name>A0ABT9NLN0_9ACTN</name>
<feature type="transmembrane region" description="Helical" evidence="2">
    <location>
        <begin position="739"/>
        <end position="758"/>
    </location>
</feature>